<evidence type="ECO:0000313" key="2">
    <source>
        <dbReference type="Proteomes" id="UP001159363"/>
    </source>
</evidence>
<reference evidence="1 2" key="1">
    <citation type="submission" date="2023-02" db="EMBL/GenBank/DDBJ databases">
        <title>LHISI_Scaffold_Assembly.</title>
        <authorList>
            <person name="Stuart O.P."/>
            <person name="Cleave R."/>
            <person name="Magrath M.J.L."/>
            <person name="Mikheyev A.S."/>
        </authorList>
    </citation>
    <scope>NUCLEOTIDE SEQUENCE [LARGE SCALE GENOMIC DNA]</scope>
    <source>
        <strain evidence="1">Daus_M_001</strain>
        <tissue evidence="1">Leg muscle</tissue>
    </source>
</reference>
<protein>
    <submittedName>
        <fullName evidence="1">Uncharacterized protein</fullName>
    </submittedName>
</protein>
<name>A0ABQ9GHD7_9NEOP</name>
<accession>A0ABQ9GHD7</accession>
<dbReference type="Proteomes" id="UP001159363">
    <property type="component" value="Chromosome 11"/>
</dbReference>
<proteinExistence type="predicted"/>
<comment type="caution">
    <text evidence="1">The sequence shown here is derived from an EMBL/GenBank/DDBJ whole genome shotgun (WGS) entry which is preliminary data.</text>
</comment>
<organism evidence="1 2">
    <name type="scientific">Dryococelus australis</name>
    <dbReference type="NCBI Taxonomy" id="614101"/>
    <lineage>
        <taxon>Eukaryota</taxon>
        <taxon>Metazoa</taxon>
        <taxon>Ecdysozoa</taxon>
        <taxon>Arthropoda</taxon>
        <taxon>Hexapoda</taxon>
        <taxon>Insecta</taxon>
        <taxon>Pterygota</taxon>
        <taxon>Neoptera</taxon>
        <taxon>Polyneoptera</taxon>
        <taxon>Phasmatodea</taxon>
        <taxon>Verophasmatodea</taxon>
        <taxon>Anareolatae</taxon>
        <taxon>Phasmatidae</taxon>
        <taxon>Eurycanthinae</taxon>
        <taxon>Dryococelus</taxon>
    </lineage>
</organism>
<dbReference type="EMBL" id="JARBHB010000012">
    <property type="protein sequence ID" value="KAJ8871429.1"/>
    <property type="molecule type" value="Genomic_DNA"/>
</dbReference>
<sequence length="451" mass="49841">MSAESNRHCDSVHRNTVATTAFGPFTAIMDAGDCPKVSDTSRANPAANYDPVTASSAHVLDCWPHSCRSPSARLQNSSVVSLSIEVDGEAVKGVHKLHLRRQHAYIVDTRYDPGLTIPLLASRRVGRHGCLHCVGEWPLCAGACRCRGNGRRELCLQGVGVLYPTLFATMPPLQLTGTDGCLAWGGGEALQWPEESRTRNVHVKVRRTMDCECLRIITLTYWEHSIYKTRKRCPHPPLPSQSHATTRGNTTLVAGAGNRISRTSRLGEASRSSSVILVSIPGASDTFVFTQCHVRLYTTPKSYMHTARSTYQRKRLTAQAGYVGTREWWEIAPTTTRSPGKETHIPVTDITTLQTVQPAWKLEESFTPHRIHKHLKSWGCGGVVVRLLASYLREPGSVPRRVAPGFPHVGILPYDAAGQRVFSGISRFPPLIRRCSILTSLHPHQLSRPRC</sequence>
<evidence type="ECO:0000313" key="1">
    <source>
        <dbReference type="EMBL" id="KAJ8871429.1"/>
    </source>
</evidence>
<keyword evidence="2" id="KW-1185">Reference proteome</keyword>
<gene>
    <name evidence="1" type="ORF">PR048_027746</name>
</gene>